<proteinExistence type="predicted"/>
<dbReference type="OrthoDB" id="203339at2759"/>
<dbReference type="InterPro" id="IPR012340">
    <property type="entry name" value="NA-bd_OB-fold"/>
</dbReference>
<dbReference type="InterPro" id="IPR019844">
    <property type="entry name" value="CSD_CS"/>
</dbReference>
<evidence type="ECO:0000259" key="2">
    <source>
        <dbReference type="PROSITE" id="PS51857"/>
    </source>
</evidence>
<reference evidence="3 4" key="2">
    <citation type="submission" date="2018-11" db="EMBL/GenBank/DDBJ databases">
        <authorList>
            <consortium name="Pathogen Informatics"/>
        </authorList>
    </citation>
    <scope>NUCLEOTIDE SEQUENCE [LARGE SCALE GENOMIC DNA]</scope>
</reference>
<feature type="region of interest" description="Disordered" evidence="1">
    <location>
        <begin position="1"/>
        <end position="21"/>
    </location>
</feature>
<dbReference type="Pfam" id="PF00313">
    <property type="entry name" value="CSD"/>
    <property type="match status" value="1"/>
</dbReference>
<dbReference type="PROSITE" id="PS51857">
    <property type="entry name" value="CSD_2"/>
    <property type="match status" value="1"/>
</dbReference>
<evidence type="ECO:0000313" key="3">
    <source>
        <dbReference type="EMBL" id="VDK46069.1"/>
    </source>
</evidence>
<feature type="compositionally biased region" description="Basic and acidic residues" evidence="1">
    <location>
        <begin position="1"/>
        <end position="10"/>
    </location>
</feature>
<evidence type="ECO:0000256" key="1">
    <source>
        <dbReference type="SAM" id="MobiDB-lite"/>
    </source>
</evidence>
<dbReference type="InterPro" id="IPR002059">
    <property type="entry name" value="CSP_DNA-bd"/>
</dbReference>
<dbReference type="FunFam" id="2.40.50.140:FF:000274">
    <property type="entry name" value="Mitochondrial RNA binding protein"/>
    <property type="match status" value="1"/>
</dbReference>
<name>A0A0M3JW05_ANISI</name>
<dbReference type="PRINTS" id="PR00050">
    <property type="entry name" value="COLDSHOCK"/>
</dbReference>
<accession>A0A0M3JW05</accession>
<feature type="compositionally biased region" description="Basic and acidic residues" evidence="1">
    <location>
        <begin position="196"/>
        <end position="205"/>
    </location>
</feature>
<reference evidence="5" key="1">
    <citation type="submission" date="2017-02" db="UniProtKB">
        <authorList>
            <consortium name="WormBaseParasite"/>
        </authorList>
    </citation>
    <scope>IDENTIFICATION</scope>
</reference>
<dbReference type="Gene3D" id="2.40.50.140">
    <property type="entry name" value="Nucleic acid-binding proteins"/>
    <property type="match status" value="1"/>
</dbReference>
<organism evidence="5">
    <name type="scientific">Anisakis simplex</name>
    <name type="common">Herring worm</name>
    <dbReference type="NCBI Taxonomy" id="6269"/>
    <lineage>
        <taxon>Eukaryota</taxon>
        <taxon>Metazoa</taxon>
        <taxon>Ecdysozoa</taxon>
        <taxon>Nematoda</taxon>
        <taxon>Chromadorea</taxon>
        <taxon>Rhabditida</taxon>
        <taxon>Spirurina</taxon>
        <taxon>Ascaridomorpha</taxon>
        <taxon>Ascaridoidea</taxon>
        <taxon>Anisakidae</taxon>
        <taxon>Anisakis</taxon>
        <taxon>Anisakis simplex complex</taxon>
    </lineage>
</organism>
<sequence>KPEGEQDQSKSEVPVPLNDENHIDGKQIIARQIQGTVKWFNVKNGYGFINRADTGEDIFVHQTAVTKNNPNKYLRSLGDGEKVEFDVVEGQKGPEAANVTGPDGTNVEGSKYAADKSEGGRGGRGYRRRFYYGGYRSGRGGRRATSEGDNAGDTGEEGDAADEGVRRRGRGGYRGRGRGRGFRGRGGRGRGGQRRSASEGERHESVGNGEHTPPQENGFRGGGAGRGGTGSRGGRGRGGRGRRGGRMNENSPNEVEDKGMVNAGDSKGTNATTPSNEHAPLAQTNDAKETVVQA</sequence>
<dbReference type="SUPFAM" id="SSF50249">
    <property type="entry name" value="Nucleic acid-binding proteins"/>
    <property type="match status" value="1"/>
</dbReference>
<keyword evidence="4" id="KW-1185">Reference proteome</keyword>
<protein>
    <submittedName>
        <fullName evidence="5">CSD_1 domain-containing protein</fullName>
    </submittedName>
</protein>
<dbReference type="AlphaFoldDB" id="A0A0M3JW05"/>
<dbReference type="EMBL" id="UYRR01031114">
    <property type="protein sequence ID" value="VDK46069.1"/>
    <property type="molecule type" value="Genomic_DNA"/>
</dbReference>
<feature type="domain" description="CSD" evidence="2">
    <location>
        <begin position="32"/>
        <end position="101"/>
    </location>
</feature>
<gene>
    <name evidence="3" type="ORF">ASIM_LOCUS11901</name>
</gene>
<evidence type="ECO:0000313" key="4">
    <source>
        <dbReference type="Proteomes" id="UP000267096"/>
    </source>
</evidence>
<dbReference type="GO" id="GO:0003676">
    <property type="term" value="F:nucleic acid binding"/>
    <property type="evidence" value="ECO:0007669"/>
    <property type="project" value="InterPro"/>
</dbReference>
<dbReference type="PROSITE" id="PS00352">
    <property type="entry name" value="CSD_1"/>
    <property type="match status" value="1"/>
</dbReference>
<dbReference type="PANTHER" id="PTHR11544">
    <property type="entry name" value="COLD SHOCK DOMAIN CONTAINING PROTEINS"/>
    <property type="match status" value="1"/>
</dbReference>
<feature type="compositionally biased region" description="Gly residues" evidence="1">
    <location>
        <begin position="219"/>
        <end position="233"/>
    </location>
</feature>
<dbReference type="InterPro" id="IPR011129">
    <property type="entry name" value="CSD"/>
</dbReference>
<dbReference type="CDD" id="cd04458">
    <property type="entry name" value="CSP_CDS"/>
    <property type="match status" value="1"/>
</dbReference>
<dbReference type="InterPro" id="IPR050181">
    <property type="entry name" value="Cold_shock_domain"/>
</dbReference>
<feature type="region of interest" description="Disordered" evidence="1">
    <location>
        <begin position="93"/>
        <end position="294"/>
    </location>
</feature>
<feature type="compositionally biased region" description="Basic residues" evidence="1">
    <location>
        <begin position="234"/>
        <end position="245"/>
    </location>
</feature>
<dbReference type="Proteomes" id="UP000267096">
    <property type="component" value="Unassembled WGS sequence"/>
</dbReference>
<feature type="compositionally biased region" description="Polar residues" evidence="1">
    <location>
        <begin position="267"/>
        <end position="276"/>
    </location>
</feature>
<dbReference type="SMART" id="SM00357">
    <property type="entry name" value="CSP"/>
    <property type="match status" value="1"/>
</dbReference>
<evidence type="ECO:0000313" key="5">
    <source>
        <dbReference type="WBParaSite" id="ASIM_0001243501-mRNA-1"/>
    </source>
</evidence>
<dbReference type="WBParaSite" id="ASIM_0001243501-mRNA-1">
    <property type="protein sequence ID" value="ASIM_0001243501-mRNA-1"/>
    <property type="gene ID" value="ASIM_0001243501"/>
</dbReference>
<feature type="compositionally biased region" description="Basic residues" evidence="1">
    <location>
        <begin position="167"/>
        <end position="193"/>
    </location>
</feature>